<dbReference type="eggNOG" id="ENOG502Z8ZP">
    <property type="taxonomic scope" value="Bacteria"/>
</dbReference>
<proteinExistence type="predicted"/>
<evidence type="ECO:0000313" key="1">
    <source>
        <dbReference type="EMBL" id="BAD79713.1"/>
    </source>
</evidence>
<dbReference type="AlphaFoldDB" id="A0A0H3K9Y4"/>
<dbReference type="Proteomes" id="UP000001175">
    <property type="component" value="Chromosome"/>
</dbReference>
<dbReference type="GeneID" id="72431487"/>
<evidence type="ECO:0008006" key="3">
    <source>
        <dbReference type="Google" id="ProtNLM"/>
    </source>
</evidence>
<dbReference type="Pfam" id="PF13079">
    <property type="entry name" value="DUF3916"/>
    <property type="match status" value="1"/>
</dbReference>
<organism evidence="1 2">
    <name type="scientific">Synechococcus sp. (strain ATCC 27144 / PCC 6301 / SAUG 1402/1)</name>
    <name type="common">Anacystis nidulans</name>
    <dbReference type="NCBI Taxonomy" id="269084"/>
    <lineage>
        <taxon>Bacteria</taxon>
        <taxon>Bacillati</taxon>
        <taxon>Cyanobacteriota</taxon>
        <taxon>Cyanophyceae</taxon>
        <taxon>Synechococcales</taxon>
        <taxon>Synechococcaceae</taxon>
        <taxon>Synechococcus</taxon>
    </lineage>
</organism>
<dbReference type="EMBL" id="AP008231">
    <property type="protein sequence ID" value="BAD79713.1"/>
    <property type="molecule type" value="Genomic_DNA"/>
</dbReference>
<gene>
    <name evidence="1" type="ordered locus">syc1523_d</name>
</gene>
<evidence type="ECO:0000313" key="2">
    <source>
        <dbReference type="Proteomes" id="UP000001175"/>
    </source>
</evidence>
<reference evidence="1 2" key="1">
    <citation type="journal article" date="2007" name="Photosyn. Res.">
        <title>Complete nucleotide sequence of the freshwater unicellular cyanobacterium Synechococcus elongatus PCC 6301 chromosome: gene content and organization.</title>
        <authorList>
            <person name="Sugita C."/>
            <person name="Ogata K."/>
            <person name="Shikata M."/>
            <person name="Jikuya H."/>
            <person name="Takano J."/>
            <person name="Furumichi M."/>
            <person name="Kanehisa M."/>
            <person name="Omata T."/>
            <person name="Sugiura M."/>
            <person name="Sugita M."/>
        </authorList>
    </citation>
    <scope>NUCLEOTIDE SEQUENCE [LARGE SCALE GENOMIC DNA]</scope>
    <source>
        <strain evidence="2">ATCC 27144 / PCC 6301 / SAUG 1402/1</strain>
    </source>
</reference>
<name>A0A0H3K9Y4_SYNP6</name>
<protein>
    <recommendedName>
        <fullName evidence="3">DUF3916 domain-containing protein</fullName>
    </recommendedName>
</protein>
<dbReference type="KEGG" id="syc:syc1523_d"/>
<sequence>MRRLDLSQRRKPRGIPRRLRSLNYWADRFVTLPLPTPEDCGDSGFWNWKLPVIGSLANHPSPRLRSQCLQALIRAADNLAQQTQAAEADCYVACLIELPYLFGSEVTLFYSRSYYRSFYGDRHALAPRSLAQEYGLQIPAGWVERGFDVTQPEQRGPVEWWVVGQLLESDKSAKS</sequence>
<dbReference type="InterPro" id="IPR025075">
    <property type="entry name" value="DUF3916"/>
</dbReference>
<dbReference type="RefSeq" id="WP_011243833.1">
    <property type="nucleotide sequence ID" value="NC_006576.1"/>
</dbReference>
<accession>A0A0H3K9Y4</accession>